<proteinExistence type="predicted"/>
<evidence type="ECO:0008006" key="3">
    <source>
        <dbReference type="Google" id="ProtNLM"/>
    </source>
</evidence>
<dbReference type="InterPro" id="IPR029058">
    <property type="entry name" value="AB_hydrolase_fold"/>
</dbReference>
<organism evidence="2">
    <name type="scientific">Aureoumbra lagunensis</name>
    <dbReference type="NCBI Taxonomy" id="44058"/>
    <lineage>
        <taxon>Eukaryota</taxon>
        <taxon>Sar</taxon>
        <taxon>Stramenopiles</taxon>
        <taxon>Ochrophyta</taxon>
        <taxon>Pelagophyceae</taxon>
        <taxon>Pelagomonadales</taxon>
        <taxon>Aureoumbra</taxon>
    </lineage>
</organism>
<accession>A0A7S3NKB1</accession>
<feature type="signal peptide" evidence="1">
    <location>
        <begin position="1"/>
        <end position="20"/>
    </location>
</feature>
<dbReference type="EMBL" id="HBIJ01009935">
    <property type="protein sequence ID" value="CAE0366188.1"/>
    <property type="molecule type" value="Transcribed_RNA"/>
</dbReference>
<dbReference type="PANTHER" id="PTHR35560">
    <property type="entry name" value="BLL0132 PROTEIN"/>
    <property type="match status" value="1"/>
</dbReference>
<dbReference type="PANTHER" id="PTHR35560:SF3">
    <property type="entry name" value="PEPTIDASE S9 PROLYL OLIGOPEPTIDASE CATALYTIC DOMAIN-CONTAINING PROTEIN"/>
    <property type="match status" value="1"/>
</dbReference>
<dbReference type="SUPFAM" id="SSF53474">
    <property type="entry name" value="alpha/beta-Hydrolases"/>
    <property type="match status" value="1"/>
</dbReference>
<dbReference type="CDD" id="cd03145">
    <property type="entry name" value="GAT1_cyanophycinase"/>
    <property type="match status" value="1"/>
</dbReference>
<evidence type="ECO:0000313" key="2">
    <source>
        <dbReference type="EMBL" id="CAE0366188.1"/>
    </source>
</evidence>
<sequence>MLQLSLFVFLVICQARKEEACNWCSAPAASVCNQNIQVVKEQFWTSISAATNRTYPYWRPLDQPAIDSIQSGLVILVQHGTDRNGDEYTQYMAGAVAKSGLENTYVFGPQMYFLGDTGLDSENELYWDDSENADSNWRWGGDSSALLSERISSFAVLDELVSALGNNQTKIFIAGHSAGGQVVQRFALFSQTHPDLFITANPSSVTYLDARRPLLFSSQRAYCDKECDNVTIAKTQYEFEIPIFKKCVCSATYNNYGYGLNDLNKASMYVANQSISVVRERYLHRSVRYVAGQSDVCNLRFSSCEICQMNDNDLDRSCAAELQGYCRYERLTAFSQYINSTTHALVTIPNVGHNSCGIFQSPEFIHLLKISSLTLFTKSSAYDWYCIPKRAAYCQEDDQEISTPRTKPGTVTMGGGTDVDAAFEWQISRGGSGNFLILRESGTEAYDPYLLGLGAGVAATLILNDRRASEESFVLEKVKKADAIFFAGGDQSKYVSRIKNTSLETLLKSKSINVTIGGTSAGNAIQGLYIYIGAFGSAISDECLQHPYNFRIDLGPALLKSPPLDIARVIMDDHFVTRDRMGRMLTFMARLLQDGLCTAPTVRGIGVDEATALLVDHASGVATLVGNSTAYACEASSPQVCMRGEPLTLKNISCQRLGSGDSFNLYNWNGTGYSYSLDIVRGRMLGEPYGLSNE</sequence>
<dbReference type="SUPFAM" id="SSF52317">
    <property type="entry name" value="Class I glutamine amidotransferase-like"/>
    <property type="match status" value="1"/>
</dbReference>
<reference evidence="2" key="1">
    <citation type="submission" date="2021-01" db="EMBL/GenBank/DDBJ databases">
        <authorList>
            <person name="Corre E."/>
            <person name="Pelletier E."/>
            <person name="Niang G."/>
            <person name="Scheremetjew M."/>
            <person name="Finn R."/>
            <person name="Kale V."/>
            <person name="Holt S."/>
            <person name="Cochrane G."/>
            <person name="Meng A."/>
            <person name="Brown T."/>
            <person name="Cohen L."/>
        </authorList>
    </citation>
    <scope>NUCLEOTIDE SEQUENCE</scope>
    <source>
        <strain evidence="2">CCMP1510</strain>
    </source>
</reference>
<feature type="chain" id="PRO_5030707597" description="Cyanophycinase" evidence="1">
    <location>
        <begin position="21"/>
        <end position="694"/>
    </location>
</feature>
<name>A0A7S3NKB1_9STRA</name>
<protein>
    <recommendedName>
        <fullName evidence="3">Cyanophycinase</fullName>
    </recommendedName>
</protein>
<dbReference type="Gene3D" id="3.40.50.1820">
    <property type="entry name" value="alpha/beta hydrolase"/>
    <property type="match status" value="1"/>
</dbReference>
<keyword evidence="1" id="KW-0732">Signal</keyword>
<evidence type="ECO:0000256" key="1">
    <source>
        <dbReference type="SAM" id="SignalP"/>
    </source>
</evidence>
<dbReference type="AlphaFoldDB" id="A0A7S3NKB1"/>
<dbReference type="InterPro" id="IPR029062">
    <property type="entry name" value="Class_I_gatase-like"/>
</dbReference>
<dbReference type="Gene3D" id="3.40.50.880">
    <property type="match status" value="1"/>
</dbReference>
<gene>
    <name evidence="2" type="ORF">ALAG00032_LOCUS6932</name>
</gene>